<evidence type="ECO:0000256" key="1">
    <source>
        <dbReference type="SAM" id="MobiDB-lite"/>
    </source>
</evidence>
<feature type="region of interest" description="Disordered" evidence="1">
    <location>
        <begin position="1"/>
        <end position="33"/>
    </location>
</feature>
<name>A0AA38H8P0_9TREE</name>
<dbReference type="PANTHER" id="PTHR28110">
    <property type="entry name" value="TRANSMEMBRANE PROTEIN"/>
    <property type="match status" value="1"/>
</dbReference>
<dbReference type="GO" id="GO:0005737">
    <property type="term" value="C:cytoplasm"/>
    <property type="evidence" value="ECO:0007669"/>
    <property type="project" value="TreeGrafter"/>
</dbReference>
<protein>
    <submittedName>
        <fullName evidence="2">Cytoplasm protein</fullName>
    </submittedName>
</protein>
<organism evidence="2 3">
    <name type="scientific">Dioszegia hungarica</name>
    <dbReference type="NCBI Taxonomy" id="4972"/>
    <lineage>
        <taxon>Eukaryota</taxon>
        <taxon>Fungi</taxon>
        <taxon>Dikarya</taxon>
        <taxon>Basidiomycota</taxon>
        <taxon>Agaricomycotina</taxon>
        <taxon>Tremellomycetes</taxon>
        <taxon>Tremellales</taxon>
        <taxon>Bulleribasidiaceae</taxon>
        <taxon>Dioszegia</taxon>
    </lineage>
</organism>
<dbReference type="PANTHER" id="PTHR28110:SF1">
    <property type="entry name" value="TRANSMEMBRANE PROTEIN"/>
    <property type="match status" value="1"/>
</dbReference>
<dbReference type="InterPro" id="IPR055323">
    <property type="entry name" value="C57A10.07/YOR238W"/>
</dbReference>
<reference evidence="2" key="1">
    <citation type="journal article" date="2022" name="G3 (Bethesda)">
        <title>High quality genome of the basidiomycete yeast Dioszegia hungarica PDD-24b-2 isolated from cloud water.</title>
        <authorList>
            <person name="Jarrige D."/>
            <person name="Haridas S."/>
            <person name="Bleykasten-Grosshans C."/>
            <person name="Joly M."/>
            <person name="Nadalig T."/>
            <person name="Sancelme M."/>
            <person name="Vuilleumier S."/>
            <person name="Grigoriev I.V."/>
            <person name="Amato P."/>
            <person name="Bringel F."/>
        </authorList>
    </citation>
    <scope>NUCLEOTIDE SEQUENCE</scope>
    <source>
        <strain evidence="2">PDD-24b-2</strain>
    </source>
</reference>
<dbReference type="GeneID" id="77726334"/>
<accession>A0AA38H8P0</accession>
<dbReference type="Proteomes" id="UP001164286">
    <property type="component" value="Unassembled WGS sequence"/>
</dbReference>
<keyword evidence="3" id="KW-1185">Reference proteome</keyword>
<evidence type="ECO:0000313" key="2">
    <source>
        <dbReference type="EMBL" id="KAI9635466.1"/>
    </source>
</evidence>
<dbReference type="RefSeq" id="XP_052945243.1">
    <property type="nucleotide sequence ID" value="XM_053087133.1"/>
</dbReference>
<dbReference type="AlphaFoldDB" id="A0AA38H8P0"/>
<comment type="caution">
    <text evidence="2">The sequence shown here is derived from an EMBL/GenBank/DDBJ whole genome shotgun (WGS) entry which is preliminary data.</text>
</comment>
<dbReference type="EMBL" id="JAKWFO010000005">
    <property type="protein sequence ID" value="KAI9635466.1"/>
    <property type="molecule type" value="Genomic_DNA"/>
</dbReference>
<gene>
    <name evidence="2" type="ORF">MKK02DRAFT_26042</name>
</gene>
<proteinExistence type="predicted"/>
<sequence length="395" mass="43901">MLPLPGSSRPSGGKPRIFFPPPQTPTSASFSSTSFPTILSTLRTRTRLTNLTVSLLVSALIGSLLLNILSVQPHRSYATIWKAREGAQGGWDDAATPEQHAAGIPLSMETTISRDRRYGELEHLVMVPGHAIWIGREKQRIEDDDEWVLQPAQKGGSVRTFIKHIQEGVRVMKEDPVALLVFSGGATRAPPSPPMSEAYSYRSLATTLGLLPPDTLPANSSGISPLPLNLRAVAEDFALDSYENLLFALARFKEVTGRYPLRVTVVGYGMKQRRFTDLHRAAMGLPLGGWKYIGIDDDGDTAYQYAGELKYGYTPFLSSPSGCHPPLSIKRVNRNPFFRYHPYHTSCPEMAELLEWCPPKRGEVDDPSQMQVFEGHVPWRDRKEAAGTGWTREKW</sequence>
<evidence type="ECO:0000313" key="3">
    <source>
        <dbReference type="Proteomes" id="UP001164286"/>
    </source>
</evidence>